<sequence>MRRAALAAVVTAATVLTSACSPSLLGDDDERAVPVPTAEPSGPLPSSQQFDRPFPVSGDLWDATVTVSNLRIEPSSAYSDAVLVVDVRAVQSSGQPELGPADFSAFDPSGRPFERIQNPAGIVDDPLVPSVLATPGEEIRGMVAWTVPRGVRIGRIDVTTPGTIGSFIVTRQPDDPARS</sequence>
<gene>
    <name evidence="2" type="ORF">R3P82_00190</name>
</gene>
<dbReference type="Proteomes" id="UP001185873">
    <property type="component" value="Unassembled WGS sequence"/>
</dbReference>
<evidence type="ECO:0000313" key="3">
    <source>
        <dbReference type="Proteomes" id="UP001185873"/>
    </source>
</evidence>
<dbReference type="GeneID" id="97417241"/>
<dbReference type="RefSeq" id="WP_067715809.1">
    <property type="nucleotide sequence ID" value="NZ_CANNAK010000011.1"/>
</dbReference>
<dbReference type="AlphaFoldDB" id="A0AAE4U478"/>
<evidence type="ECO:0000256" key="1">
    <source>
        <dbReference type="SAM" id="MobiDB-lite"/>
    </source>
</evidence>
<evidence type="ECO:0000313" key="2">
    <source>
        <dbReference type="EMBL" id="MDV6297524.1"/>
    </source>
</evidence>
<dbReference type="PROSITE" id="PS51257">
    <property type="entry name" value="PROKAR_LIPOPROTEIN"/>
    <property type="match status" value="1"/>
</dbReference>
<reference evidence="2" key="1">
    <citation type="submission" date="2023-10" db="EMBL/GenBank/DDBJ databases">
        <title>Development of a sustainable strategy for remediation of hydrocarbon-contaminated territories based on the waste exchange concept.</title>
        <authorList>
            <person name="Krivoruchko A."/>
        </authorList>
    </citation>
    <scope>NUCLEOTIDE SEQUENCE</scope>
    <source>
        <strain evidence="2">IEGM 1175</strain>
    </source>
</reference>
<organism evidence="2 3">
    <name type="scientific">Dietzia maris</name>
    <dbReference type="NCBI Taxonomy" id="37915"/>
    <lineage>
        <taxon>Bacteria</taxon>
        <taxon>Bacillati</taxon>
        <taxon>Actinomycetota</taxon>
        <taxon>Actinomycetes</taxon>
        <taxon>Mycobacteriales</taxon>
        <taxon>Dietziaceae</taxon>
        <taxon>Dietzia</taxon>
    </lineage>
</organism>
<evidence type="ECO:0008006" key="4">
    <source>
        <dbReference type="Google" id="ProtNLM"/>
    </source>
</evidence>
<accession>A0AAE4U478</accession>
<feature type="region of interest" description="Disordered" evidence="1">
    <location>
        <begin position="26"/>
        <end position="55"/>
    </location>
</feature>
<protein>
    <recommendedName>
        <fullName evidence="4">DUF4352 domain-containing protein</fullName>
    </recommendedName>
</protein>
<dbReference type="EMBL" id="JAWLKJ010000001">
    <property type="protein sequence ID" value="MDV6297524.1"/>
    <property type="molecule type" value="Genomic_DNA"/>
</dbReference>
<comment type="caution">
    <text evidence="2">The sequence shown here is derived from an EMBL/GenBank/DDBJ whole genome shotgun (WGS) entry which is preliminary data.</text>
</comment>
<proteinExistence type="predicted"/>
<name>A0AAE4U478_9ACTN</name>